<comment type="caution">
    <text evidence="1">The sequence shown here is derived from an EMBL/GenBank/DDBJ whole genome shotgun (WGS) entry which is preliminary data.</text>
</comment>
<evidence type="ECO:0000313" key="1">
    <source>
        <dbReference type="EMBL" id="NYH92813.1"/>
    </source>
</evidence>
<evidence type="ECO:0000313" key="2">
    <source>
        <dbReference type="Proteomes" id="UP000579605"/>
    </source>
</evidence>
<sequence length="212" mass="23781">MSYEELERRQAALRSDAATILAELDTSGVFERLGTILPTGSYVSGLMTWPEIDIMLAVGSRFAPADVLDLLRRIVEIPGVVDMHYTDERGSRAPTDAVRDERYHVTIGMERPGTVGPAKGTASAIVSWRIDLSLWLHDDHASVTAWHEELRDSITDDQRRAVLRIKDVWHRTPRYPDEVSGLDIYTAVLDAGVRTPEQFGGWLAERDGRQEP</sequence>
<evidence type="ECO:0008006" key="3">
    <source>
        <dbReference type="Google" id="ProtNLM"/>
    </source>
</evidence>
<gene>
    <name evidence="1" type="ORF">F4554_005451</name>
</gene>
<proteinExistence type="predicted"/>
<accession>A0A852ZKR9</accession>
<dbReference type="EMBL" id="JACBZH010000001">
    <property type="protein sequence ID" value="NYH92813.1"/>
    <property type="molecule type" value="Genomic_DNA"/>
</dbReference>
<dbReference type="AlphaFoldDB" id="A0A852ZKR9"/>
<keyword evidence="2" id="KW-1185">Reference proteome</keyword>
<reference evidence="1 2" key="1">
    <citation type="submission" date="2020-07" db="EMBL/GenBank/DDBJ databases">
        <title>Sequencing the genomes of 1000 actinobacteria strains.</title>
        <authorList>
            <person name="Klenk H.-P."/>
        </authorList>
    </citation>
    <scope>NUCLEOTIDE SEQUENCE [LARGE SCALE GENOMIC DNA]</scope>
    <source>
        <strain evidence="1 2">DSM 18448</strain>
    </source>
</reference>
<dbReference type="Proteomes" id="UP000579605">
    <property type="component" value="Unassembled WGS sequence"/>
</dbReference>
<name>A0A852ZKR9_9ACTN</name>
<organism evidence="1 2">
    <name type="scientific">Actinopolymorpha rutila</name>
    <dbReference type="NCBI Taxonomy" id="446787"/>
    <lineage>
        <taxon>Bacteria</taxon>
        <taxon>Bacillati</taxon>
        <taxon>Actinomycetota</taxon>
        <taxon>Actinomycetes</taxon>
        <taxon>Propionibacteriales</taxon>
        <taxon>Actinopolymorphaceae</taxon>
        <taxon>Actinopolymorpha</taxon>
    </lineage>
</organism>
<protein>
    <recommendedName>
        <fullName evidence="3">Nucleotidyl transferase AbiEii toxin, Type IV TA system</fullName>
    </recommendedName>
</protein>
<dbReference type="RefSeq" id="WP_179790182.1">
    <property type="nucleotide sequence ID" value="NZ_BAAARR010000021.1"/>
</dbReference>